<evidence type="ECO:0000313" key="1">
    <source>
        <dbReference type="EMBL" id="MCC5468744.1"/>
    </source>
</evidence>
<reference evidence="1" key="1">
    <citation type="submission" date="2021-11" db="EMBL/GenBank/DDBJ databases">
        <title>Description of a new species Pelosinus isolated from the bottom sediments of Lake Baikal.</title>
        <authorList>
            <person name="Zakharyuk A."/>
        </authorList>
    </citation>
    <scope>NUCLEOTIDE SEQUENCE</scope>
    <source>
        <strain evidence="1">Bkl1</strain>
    </source>
</reference>
<name>A0ABS8I252_9FIRM</name>
<dbReference type="EMBL" id="JAJHJB010000136">
    <property type="protein sequence ID" value="MCC5468744.1"/>
    <property type="molecule type" value="Genomic_DNA"/>
</dbReference>
<evidence type="ECO:0000313" key="2">
    <source>
        <dbReference type="Proteomes" id="UP001165492"/>
    </source>
</evidence>
<feature type="non-terminal residue" evidence="1">
    <location>
        <position position="108"/>
    </location>
</feature>
<proteinExistence type="predicted"/>
<keyword evidence="2" id="KW-1185">Reference proteome</keyword>
<comment type="caution">
    <text evidence="1">The sequence shown here is derived from an EMBL/GenBank/DDBJ whole genome shotgun (WGS) entry which is preliminary data.</text>
</comment>
<dbReference type="InterPro" id="IPR027417">
    <property type="entry name" value="P-loop_NTPase"/>
</dbReference>
<dbReference type="Proteomes" id="UP001165492">
    <property type="component" value="Unassembled WGS sequence"/>
</dbReference>
<dbReference type="Gene3D" id="3.40.50.300">
    <property type="entry name" value="P-loop containing nucleotide triphosphate hydrolases"/>
    <property type="match status" value="1"/>
</dbReference>
<organism evidence="1 2">
    <name type="scientific">Pelosinus baikalensis</name>
    <dbReference type="NCBI Taxonomy" id="2892015"/>
    <lineage>
        <taxon>Bacteria</taxon>
        <taxon>Bacillati</taxon>
        <taxon>Bacillota</taxon>
        <taxon>Negativicutes</taxon>
        <taxon>Selenomonadales</taxon>
        <taxon>Sporomusaceae</taxon>
        <taxon>Pelosinus</taxon>
    </lineage>
</organism>
<protein>
    <submittedName>
        <fullName evidence="1">Uncharacterized protein</fullName>
    </submittedName>
</protein>
<accession>A0ABS8I252</accession>
<sequence>MDPLNRFLEALDLIGKDTLDLVELEGVNLNSAQQKVESIDFNELIDLYYDDPVAFSEDVLNFYPDNKQIKIMLSVRDNKRTSVRSGQGVGKTATVACIIIWYMLFREG</sequence>
<gene>
    <name evidence="1" type="ORF">LMF89_25790</name>
</gene>